<feature type="domain" description="EGF-like" evidence="9">
    <location>
        <begin position="1232"/>
        <end position="1268"/>
    </location>
</feature>
<dbReference type="SMART" id="SM01411">
    <property type="entry name" value="Ephrin_rec_like"/>
    <property type="match status" value="7"/>
</dbReference>
<comment type="caution">
    <text evidence="7">Lacks conserved residue(s) required for the propagation of feature annotation.</text>
</comment>
<evidence type="ECO:0000256" key="1">
    <source>
        <dbReference type="ARBA" id="ARBA00022473"/>
    </source>
</evidence>
<feature type="domain" description="EGF-like" evidence="9">
    <location>
        <begin position="964"/>
        <end position="999"/>
    </location>
</feature>
<feature type="domain" description="EGF-like" evidence="9">
    <location>
        <begin position="1001"/>
        <end position="1038"/>
    </location>
</feature>
<dbReference type="InterPro" id="IPR024731">
    <property type="entry name" value="NELL2-like_EGF"/>
</dbReference>
<dbReference type="FunFam" id="2.10.25.10:FF:000004">
    <property type="entry name" value="Neurogenic locus notch 1"/>
    <property type="match status" value="1"/>
</dbReference>
<sequence>MVHTFKGTFVQETQGTGAEKCQDEYTGGLLAFLTDLESAMQNRDASCAAIYINITANITLARRGNKYDAEAQVILMALDGSVDRLAMHRCAAFVTSELLYPLNHLPNVTLPKSYLQNCPAITLNPAQLSSNASSISYFCPDSYIYDVFNFQCIDETLPSYTIHIDLAITDVTDSNTCQQAIQKAAEDVDQMVVGNTQKLILTGGLCSVSSVGARILLQPQNARLSLAVAQTTISIPLVLVSLDGQIAPVKNCRNELYSYLTMALDFPVKNMTTSIQRACSNAVGPNNYTISSEEWTCFEGSLYNSETHTCVKTGILGEKSNRYLKVKRRKRNVWSSLLVNALPYWNTTIPSCQDHEAPTFHDCPKMEQRIELGPGGPLPVNISIPEISDNSGGQLFVSFQPADFHLPYIFHHNMTVNMSVTDSAGNNAVCRMSVGLIDTTPPSVECPTQVHRQHYAGNSSHIPLVLPLDVVSSWDFSGISHKVFSPSLGTLVPVLQELSITVTVFDFFGNSANCSFVYFIEMDVCPLWTLPEPSGGKRVCPDQVDSLAGKGFSCTVSCNHSYGFISPPPTQYTCVNGSNWQPHNYVPDCALRVYPNQDLNLTLNFTYNGTISNECAKQIGNSLLANLEPVFAKICEIIADNITMNITHMGYFDPQNQFSLKMKVQLVLNTKALVDAARWCGKQIGTKIETFPVQASASCGMASLQPPVDFLVQDTCSDGSILVDGSCLECPQGMYQTGSICVECPADSYQDQKGQQTCFSCPPGMHTLTDGAKTARECMAACEPGYYSSTGLAPCFSCPKGWYQSKHRATACDQCTSGSSTYSPAATSHENCKAKCQPGLYSLSGLEPCSACPAGFFATKTGSQFCLECPWNLTTLSTGSSSYDQCLEIDQCENQPCGYGATCINHFRFFHCICPAGYTGILCDENIDDCASQPCMHGGTCEDHVGYYSCHCRAGFQGTICEQQTNECDPNPCEHGQCIDLNLNYACSCYQGYTGARCEMLIDKCLETPCQHGGMCISRIGGYQCDCTGTGYEGRNCERNINDCSASSCQNGATCSDLLGAFSCLCASGFVGESCEENVDDCSSSSCENGGLCVDGVDSFTCICKPGYTGQQCEEEIDECLSSPCKNGATCIDLLHDYTCSCSTGFTGRNCEENIDDCINSLCNMTGTDWCEDGVNSYKCHCLVHWTGKQCQELEDPCFIAPCAEGATCSSSGQDFVCTCPADFTGTLCEVRIDNCASRPCLNNGSCVETVHTYMCLCADGFTGVVCETNVNECWSQPCLNGGTCRDLVNGYACSCVPGYVGEQCEENVDECISQPCLHGATCSDHMNDFHCDCPKGFEGKTCEHNVNECLYKPCKNGGTCIDLEGQFLCLCPPNYNGSNCQSGPCSLNDTCQNGATCINSQGKAICLCPPAYAGEDCGKEKSGDYELWFPGSKDSFCNPPPFVFPGGSEFAVCLWLRFASSQTRGTYLTLFSIDENDRNNYTMLDMTGNTVSASLFGEVEGRHFELNIADGKWHHLCYQWAWGQHTLYIDGIKSDGESYLSQEKNLPHRMQLVLGQPTSTTHGEPFKGLVSHVSLYSYTLKENLVKVMFNNCSMMVMGDVYSWPQTDAYVKGKVTIVAPRTCGTSNCLPFSDDNLCDRIENKRDRIAPTVVQCPPDQVITNSSVLVQVSWQEPIFEDNVGIISIQQTHRSGQIFQHGEYMVTYVAWDAENNSVDCSFEVIVRPFACVEPPAPINGAKVCKTWLYGSFCSVTCLPSYTFVEQPPPFYSCGRLGFWDPPRGNPFRFPPCASIHNPSASLKGGIEFTGPACSEEFKVKLKKNFFQAMWELDAGLGLCTAEVCDFENGFRVTCNPTTASRQRREIADVYYVDINLSITTNSSVFKQASSQLVAEKVVTAIKQGRFDDSIFIAQHTSAHLTVDYQCLPGQVLKSITDFAAKACFDCPPGYMYDNVTKNCAICREGSYTEYPRQFHCVLCPTGMTTSAPGSASIIDCIEVCPPGSYYNLSGGHCELCPKCQYQDTTGQTACSSCPTGYTTQRPGAASVELCRACSTGQELGDDGSCCPCPYGTYRESDKEDFCLSCPYGLTTDAPGSTSVSNCTVVVCEKGWYRLQTNTCAACPQGTFQPSRGTSQCIPCGVGLTTASSGTIQRDQCEPGPVNECVTGSHQCHKHAECMDTENNYHCTCKAGYTGDGVNCTDLCLNYCGDHGVCDYGVKGEPYCNCATGYLGSQCSDKAFCNEGYETVREGSNTPSQLIIQEQDSSSSSASSLSIAPRWNRSTFANSDEDETDACWFESLPMDDMSLGCDAFSKPELVESQSYF</sequence>
<dbReference type="SMART" id="SM00181">
    <property type="entry name" value="EGF"/>
    <property type="match status" value="17"/>
</dbReference>
<dbReference type="InterPro" id="IPR000436">
    <property type="entry name" value="Sushi_SCR_CCP_dom"/>
</dbReference>
<dbReference type="Gene3D" id="2.10.25.10">
    <property type="entry name" value="Laminin"/>
    <property type="match status" value="15"/>
</dbReference>
<feature type="disulfide bond" evidence="7">
    <location>
        <begin position="1258"/>
        <end position="1267"/>
    </location>
</feature>
<reference evidence="12 13" key="1">
    <citation type="submission" date="2018-04" db="EMBL/GenBank/DDBJ databases">
        <title>The genome of golden apple snail Pomacea canaliculata provides insight into stress tolerance and invasive adaptation.</title>
        <authorList>
            <person name="Liu C."/>
            <person name="Liu B."/>
            <person name="Ren Y."/>
            <person name="Zhang Y."/>
            <person name="Wang H."/>
            <person name="Li S."/>
            <person name="Jiang F."/>
            <person name="Yin L."/>
            <person name="Zhang G."/>
            <person name="Qian W."/>
            <person name="Fan W."/>
        </authorList>
    </citation>
    <scope>NUCLEOTIDE SEQUENCE [LARGE SCALE GENOMIC DNA]</scope>
    <source>
        <strain evidence="12">SZHN2017</strain>
        <tissue evidence="12">Muscle</tissue>
    </source>
</reference>
<dbReference type="OrthoDB" id="430340at2759"/>
<feature type="domain" description="EGF-like" evidence="9">
    <location>
        <begin position="1308"/>
        <end position="1344"/>
    </location>
</feature>
<dbReference type="PROSITE" id="PS01187">
    <property type="entry name" value="EGF_CA"/>
    <property type="match status" value="5"/>
</dbReference>
<keyword evidence="2 7" id="KW-0245">EGF-like domain</keyword>
<dbReference type="Proteomes" id="UP000245119">
    <property type="component" value="Linkage Group LG1"/>
</dbReference>
<dbReference type="SMART" id="SM00179">
    <property type="entry name" value="EGF_CA"/>
    <property type="match status" value="15"/>
</dbReference>
<dbReference type="Pfam" id="PF13385">
    <property type="entry name" value="Laminin_G_3"/>
    <property type="match status" value="1"/>
</dbReference>
<dbReference type="Pfam" id="PF02494">
    <property type="entry name" value="HYR"/>
    <property type="match status" value="1"/>
</dbReference>
<evidence type="ECO:0000256" key="3">
    <source>
        <dbReference type="ARBA" id="ARBA00022729"/>
    </source>
</evidence>
<feature type="domain" description="EGF-like" evidence="9">
    <location>
        <begin position="888"/>
        <end position="924"/>
    </location>
</feature>
<dbReference type="InterPro" id="IPR001759">
    <property type="entry name" value="PTX_dom"/>
</dbReference>
<feature type="domain" description="EGF-like" evidence="9">
    <location>
        <begin position="1383"/>
        <end position="1419"/>
    </location>
</feature>
<feature type="domain" description="HYR" evidence="10">
    <location>
        <begin position="1644"/>
        <end position="1724"/>
    </location>
</feature>
<dbReference type="PANTHER" id="PTHR12916">
    <property type="entry name" value="CYTOCHROME C OXIDASE POLYPEPTIDE VIC-2"/>
    <property type="match status" value="1"/>
</dbReference>
<feature type="domain" description="EGF-like" evidence="9">
    <location>
        <begin position="2156"/>
        <end position="2196"/>
    </location>
</feature>
<dbReference type="EMBL" id="PZQS01000001">
    <property type="protein sequence ID" value="PVD38277.1"/>
    <property type="molecule type" value="Genomic_DNA"/>
</dbReference>
<feature type="disulfide bond" evidence="7">
    <location>
        <begin position="1104"/>
        <end position="1113"/>
    </location>
</feature>
<feature type="disulfide bond" evidence="7">
    <location>
        <begin position="952"/>
        <end position="961"/>
    </location>
</feature>
<evidence type="ECO:0000259" key="11">
    <source>
        <dbReference type="PROSITE" id="PS50923"/>
    </source>
</evidence>
<evidence type="ECO:0000256" key="2">
    <source>
        <dbReference type="ARBA" id="ARBA00022536"/>
    </source>
</evidence>
<dbReference type="PROSITE" id="PS00010">
    <property type="entry name" value="ASX_HYDROXYL"/>
    <property type="match status" value="11"/>
</dbReference>
<dbReference type="InterPro" id="IPR000742">
    <property type="entry name" value="EGF"/>
</dbReference>
<feature type="domain" description="EGF-like" evidence="9">
    <location>
        <begin position="1270"/>
        <end position="1306"/>
    </location>
</feature>
<dbReference type="PROSITE" id="PS01186">
    <property type="entry name" value="EGF_2"/>
    <property type="match status" value="11"/>
</dbReference>
<feature type="domain" description="EGF-like" evidence="9">
    <location>
        <begin position="1116"/>
        <end position="1152"/>
    </location>
</feature>
<dbReference type="InterPro" id="IPR013320">
    <property type="entry name" value="ConA-like_dom_sf"/>
</dbReference>
<feature type="domain" description="EGF-like" evidence="9">
    <location>
        <begin position="1154"/>
        <end position="1192"/>
    </location>
</feature>
<feature type="domain" description="HYR" evidence="10">
    <location>
        <begin position="353"/>
        <end position="438"/>
    </location>
</feature>
<feature type="disulfide bond" evidence="7">
    <location>
        <begin position="1296"/>
        <end position="1305"/>
    </location>
</feature>
<feature type="disulfide bond" evidence="7">
    <location>
        <begin position="2221"/>
        <end position="2230"/>
    </location>
</feature>
<dbReference type="InterPro" id="IPR013032">
    <property type="entry name" value="EGF-like_CS"/>
</dbReference>
<name>A0A2T7PY12_POMCA</name>
<evidence type="ECO:0000259" key="9">
    <source>
        <dbReference type="PROSITE" id="PS50026"/>
    </source>
</evidence>
<evidence type="ECO:0000256" key="6">
    <source>
        <dbReference type="ARBA" id="ARBA00023180"/>
    </source>
</evidence>
<keyword evidence="4" id="KW-0677">Repeat</keyword>
<dbReference type="InterPro" id="IPR018097">
    <property type="entry name" value="EGF_Ca-bd_CS"/>
</dbReference>
<dbReference type="PROSITE" id="PS00022">
    <property type="entry name" value="EGF_1"/>
    <property type="match status" value="14"/>
</dbReference>
<feature type="disulfide bond" evidence="7">
    <location>
        <begin position="914"/>
        <end position="923"/>
    </location>
</feature>
<dbReference type="FunFam" id="2.10.25.10:FF:000123">
    <property type="entry name" value="Crumbs homolog 1 (Drosophila)"/>
    <property type="match status" value="1"/>
</dbReference>
<feature type="domain" description="EGF-like" evidence="9">
    <location>
        <begin position="1194"/>
        <end position="1230"/>
    </location>
</feature>
<evidence type="ECO:0000313" key="13">
    <source>
        <dbReference type="Proteomes" id="UP000245119"/>
    </source>
</evidence>
<dbReference type="InterPro" id="IPR009030">
    <property type="entry name" value="Growth_fac_rcpt_cys_sf"/>
</dbReference>
<feature type="disulfide bond" evidence="7">
    <location>
        <begin position="1163"/>
        <end position="1180"/>
    </location>
</feature>
<feature type="disulfide bond" evidence="7">
    <location>
        <begin position="2199"/>
        <end position="2209"/>
    </location>
</feature>
<gene>
    <name evidence="12" type="ORF">C0Q70_00888</name>
</gene>
<organism evidence="12 13">
    <name type="scientific">Pomacea canaliculata</name>
    <name type="common">Golden apple snail</name>
    <dbReference type="NCBI Taxonomy" id="400727"/>
    <lineage>
        <taxon>Eukaryota</taxon>
        <taxon>Metazoa</taxon>
        <taxon>Spiralia</taxon>
        <taxon>Lophotrochozoa</taxon>
        <taxon>Mollusca</taxon>
        <taxon>Gastropoda</taxon>
        <taxon>Caenogastropoda</taxon>
        <taxon>Architaenioglossa</taxon>
        <taxon>Ampullarioidea</taxon>
        <taxon>Ampullariidae</taxon>
        <taxon>Pomacea</taxon>
    </lineage>
</organism>
<keyword evidence="6" id="KW-0325">Glycoprotein</keyword>
<feature type="domain" description="EGF-like" evidence="9">
    <location>
        <begin position="1040"/>
        <end position="1076"/>
    </location>
</feature>
<feature type="disulfide bond" evidence="7">
    <location>
        <begin position="989"/>
        <end position="998"/>
    </location>
</feature>
<dbReference type="SMART" id="SM00208">
    <property type="entry name" value="TNFR"/>
    <property type="match status" value="6"/>
</dbReference>
<feature type="disulfide bond" evidence="7">
    <location>
        <begin position="1409"/>
        <end position="1418"/>
    </location>
</feature>
<dbReference type="FunFam" id="2.10.25.10:FF:000143">
    <property type="entry name" value="Protein crumbs 1"/>
    <property type="match status" value="1"/>
</dbReference>
<evidence type="ECO:0008006" key="14">
    <source>
        <dbReference type="Google" id="ProtNLM"/>
    </source>
</evidence>
<feature type="domain" description="Sushi" evidence="11">
    <location>
        <begin position="1725"/>
        <end position="1790"/>
    </location>
</feature>
<dbReference type="SMART" id="SM00159">
    <property type="entry name" value="PTX"/>
    <property type="match status" value="1"/>
</dbReference>
<feature type="disulfide bond" evidence="7">
    <location>
        <begin position="1142"/>
        <end position="1151"/>
    </location>
</feature>
<feature type="disulfide bond" evidence="7">
    <location>
        <begin position="1182"/>
        <end position="1191"/>
    </location>
</feature>
<feature type="domain" description="EGF-like" evidence="9">
    <location>
        <begin position="2197"/>
        <end position="2231"/>
    </location>
</feature>
<dbReference type="STRING" id="400727.A0A2T7PY12"/>
<feature type="disulfide bond" evidence="7">
    <location>
        <begin position="1372"/>
        <end position="1381"/>
    </location>
</feature>
<feature type="disulfide bond" evidence="7">
    <location>
        <begin position="1334"/>
        <end position="1343"/>
    </location>
</feature>
<dbReference type="GO" id="GO:0005509">
    <property type="term" value="F:calcium ion binding"/>
    <property type="evidence" value="ECO:0007669"/>
    <property type="project" value="InterPro"/>
</dbReference>
<evidence type="ECO:0000313" key="12">
    <source>
        <dbReference type="EMBL" id="PVD38277.1"/>
    </source>
</evidence>
<evidence type="ECO:0000256" key="4">
    <source>
        <dbReference type="ARBA" id="ARBA00022737"/>
    </source>
</evidence>
<dbReference type="Pfam" id="PF12661">
    <property type="entry name" value="hEGF"/>
    <property type="match status" value="3"/>
</dbReference>
<feature type="domain" description="EGF-like" evidence="9">
    <location>
        <begin position="1346"/>
        <end position="1382"/>
    </location>
</feature>
<comment type="caution">
    <text evidence="12">The sequence shown here is derived from an EMBL/GenBank/DDBJ whole genome shotgun (WGS) entry which is preliminary data.</text>
</comment>
<dbReference type="PROSITE" id="PS50923">
    <property type="entry name" value="SUSHI"/>
    <property type="match status" value="1"/>
</dbReference>
<dbReference type="SUPFAM" id="SSF57535">
    <property type="entry name" value="Complement control module/SCR domain"/>
    <property type="match status" value="1"/>
</dbReference>
<dbReference type="Gene3D" id="2.60.120.200">
    <property type="match status" value="1"/>
</dbReference>
<proteinExistence type="predicted"/>
<dbReference type="Gene3D" id="2.10.50.10">
    <property type="entry name" value="Tumor Necrosis Factor Receptor, subunit A, domain 2"/>
    <property type="match status" value="6"/>
</dbReference>
<dbReference type="Pfam" id="PF12947">
    <property type="entry name" value="EGF_3"/>
    <property type="match status" value="1"/>
</dbReference>
<keyword evidence="5 7" id="KW-1015">Disulfide bond</keyword>
<dbReference type="Pfam" id="PF07699">
    <property type="entry name" value="Ephrin_rec_like"/>
    <property type="match status" value="7"/>
</dbReference>
<protein>
    <recommendedName>
        <fullName evidence="14">Sushi, von Willebrand factor type A, EGF and pentraxin domain-containing protein 1</fullName>
    </recommendedName>
</protein>
<dbReference type="InterPro" id="IPR011641">
    <property type="entry name" value="Tyr-kin_ephrin_A/B_rcpt-like"/>
</dbReference>
<evidence type="ECO:0000256" key="5">
    <source>
        <dbReference type="ARBA" id="ARBA00023157"/>
    </source>
</evidence>
<dbReference type="InterPro" id="IPR001368">
    <property type="entry name" value="TNFR/NGFR_Cys_rich_reg"/>
</dbReference>
<dbReference type="InterPro" id="IPR001881">
    <property type="entry name" value="EGF-like_Ca-bd_dom"/>
</dbReference>
<feature type="domain" description="EGF-like" evidence="9">
    <location>
        <begin position="1078"/>
        <end position="1114"/>
    </location>
</feature>
<accession>A0A2T7PY12</accession>
<keyword evidence="8" id="KW-0768">Sushi</keyword>
<dbReference type="FunFam" id="2.10.25.10:FF:000080">
    <property type="entry name" value="Neurogenic locus notch 1"/>
    <property type="match status" value="1"/>
</dbReference>
<evidence type="ECO:0000256" key="7">
    <source>
        <dbReference type="PROSITE-ProRule" id="PRU00076"/>
    </source>
</evidence>
<dbReference type="SUPFAM" id="SSF57196">
    <property type="entry name" value="EGF/Laminin"/>
    <property type="match status" value="8"/>
</dbReference>
<evidence type="ECO:0000259" key="10">
    <source>
        <dbReference type="PROSITE" id="PS50825"/>
    </source>
</evidence>
<keyword evidence="1" id="KW-0217">Developmental protein</keyword>
<dbReference type="FunFam" id="2.10.25.10:FF:000327">
    <property type="entry name" value="neurogenic locus notch homolog protein 4"/>
    <property type="match status" value="1"/>
</dbReference>
<dbReference type="PANTHER" id="PTHR12916:SF4">
    <property type="entry name" value="UNINFLATABLE, ISOFORM C"/>
    <property type="match status" value="1"/>
</dbReference>
<dbReference type="InterPro" id="IPR003410">
    <property type="entry name" value="HYR_dom"/>
</dbReference>
<feature type="disulfide bond" evidence="7">
    <location>
        <begin position="1066"/>
        <end position="1075"/>
    </location>
</feature>
<dbReference type="PRINTS" id="PR00010">
    <property type="entry name" value="EGFBLOOD"/>
</dbReference>
<keyword evidence="13" id="KW-1185">Reference proteome</keyword>
<dbReference type="FunFam" id="2.10.50.10:FF:000032">
    <property type="entry name" value="Uncharacterized protein, isoform A"/>
    <property type="match status" value="1"/>
</dbReference>
<feature type="disulfide bond" evidence="7">
    <location>
        <begin position="1220"/>
        <end position="1229"/>
    </location>
</feature>
<feature type="domain" description="EGF-like" evidence="9">
    <location>
        <begin position="926"/>
        <end position="962"/>
    </location>
</feature>
<dbReference type="FunFam" id="2.10.25.10:FF:000038">
    <property type="entry name" value="Fibrillin 2"/>
    <property type="match status" value="1"/>
</dbReference>
<dbReference type="SUPFAM" id="SSF57184">
    <property type="entry name" value="Growth factor receptor domain"/>
    <property type="match status" value="5"/>
</dbReference>
<evidence type="ECO:0000256" key="8">
    <source>
        <dbReference type="PROSITE-ProRule" id="PRU00302"/>
    </source>
</evidence>
<dbReference type="Pfam" id="PF00008">
    <property type="entry name" value="EGF"/>
    <property type="match status" value="9"/>
</dbReference>
<dbReference type="CDD" id="cd00054">
    <property type="entry name" value="EGF_CA"/>
    <property type="match status" value="13"/>
</dbReference>
<dbReference type="InterPro" id="IPR035976">
    <property type="entry name" value="Sushi/SCR/CCP_sf"/>
</dbReference>
<dbReference type="PROSITE" id="PS50026">
    <property type="entry name" value="EGF_3"/>
    <property type="match status" value="16"/>
</dbReference>
<dbReference type="InterPro" id="IPR000152">
    <property type="entry name" value="EGF-type_Asp/Asn_hydroxyl_site"/>
</dbReference>
<dbReference type="FunFam" id="2.10.25.10:FF:000472">
    <property type="entry name" value="Uncharacterized protein, isoform A"/>
    <property type="match status" value="3"/>
</dbReference>
<dbReference type="PROSITE" id="PS50825">
    <property type="entry name" value="HYR"/>
    <property type="match status" value="2"/>
</dbReference>
<dbReference type="SUPFAM" id="SSF49899">
    <property type="entry name" value="Concanavalin A-like lectins/glucanases"/>
    <property type="match status" value="1"/>
</dbReference>
<feature type="disulfide bond" evidence="7">
    <location>
        <begin position="968"/>
        <end position="978"/>
    </location>
</feature>
<keyword evidence="3" id="KW-0732">Signal</keyword>